<dbReference type="GeneID" id="54782046"/>
<dbReference type="OrthoDB" id="4018970at2759"/>
<evidence type="ECO:0000313" key="2">
    <source>
        <dbReference type="Proteomes" id="UP000449547"/>
    </source>
</evidence>
<dbReference type="OMA" id="WAEVWYN"/>
<keyword evidence="2" id="KW-1185">Reference proteome</keyword>
<reference evidence="1 2" key="1">
    <citation type="submission" date="2019-07" db="EMBL/GenBank/DDBJ databases">
        <title>Genome assembly of two rare yeast pathogens: Diutina rugosa and Trichomonascus ciferrii.</title>
        <authorList>
            <person name="Mixao V."/>
            <person name="Saus E."/>
            <person name="Hansen A."/>
            <person name="Lass-Flor C."/>
            <person name="Gabaldon T."/>
        </authorList>
    </citation>
    <scope>NUCLEOTIDE SEQUENCE [LARGE SCALE GENOMIC DNA]</scope>
    <source>
        <strain evidence="1 2">CBS 613</strain>
    </source>
</reference>
<comment type="caution">
    <text evidence="1">The sequence shown here is derived from an EMBL/GenBank/DDBJ whole genome shotgun (WGS) entry which is preliminary data.</text>
</comment>
<gene>
    <name evidence="1" type="ORF">DIURU_003395</name>
</gene>
<dbReference type="RefSeq" id="XP_034011648.1">
    <property type="nucleotide sequence ID" value="XM_034156152.1"/>
</dbReference>
<dbReference type="AlphaFoldDB" id="A0A642UQ42"/>
<dbReference type="EMBL" id="SWFT01000105">
    <property type="protein sequence ID" value="KAA8901025.1"/>
    <property type="molecule type" value="Genomic_DNA"/>
</dbReference>
<name>A0A642UQ42_DIURU</name>
<proteinExistence type="predicted"/>
<dbReference type="Proteomes" id="UP000449547">
    <property type="component" value="Unassembled WGS sequence"/>
</dbReference>
<sequence length="206" mass="23341">MYAEDIVSTVLFESEVSLYSIPPQAPFHFTTNVWHGRLSLIEQELITGDNDDAAPATQRNAYDGLRAKVELHNSVVSDEGNPVKQLFGEIWYNPSGKYKVANDGGETIEALGSRDFKCLVQLPYTGYHFGSLDSDDPDIIKDNADEPKVVQVALGVRFHSMDAASSFSEWISIYRRRFNNYQEQLNFDQSLEEMNDEFGEFMSFES</sequence>
<protein>
    <submittedName>
        <fullName evidence="1">Uncharacterized protein</fullName>
    </submittedName>
</protein>
<dbReference type="VEuPathDB" id="FungiDB:DIURU_003395"/>
<organism evidence="1 2">
    <name type="scientific">Diutina rugosa</name>
    <name type="common">Yeast</name>
    <name type="synonym">Candida rugosa</name>
    <dbReference type="NCBI Taxonomy" id="5481"/>
    <lineage>
        <taxon>Eukaryota</taxon>
        <taxon>Fungi</taxon>
        <taxon>Dikarya</taxon>
        <taxon>Ascomycota</taxon>
        <taxon>Saccharomycotina</taxon>
        <taxon>Pichiomycetes</taxon>
        <taxon>Debaryomycetaceae</taxon>
        <taxon>Diutina</taxon>
    </lineage>
</organism>
<accession>A0A642UQ42</accession>
<evidence type="ECO:0000313" key="1">
    <source>
        <dbReference type="EMBL" id="KAA8901025.1"/>
    </source>
</evidence>